<evidence type="ECO:0000313" key="6">
    <source>
        <dbReference type="Proteomes" id="UP000287033"/>
    </source>
</evidence>
<protein>
    <recommendedName>
        <fullName evidence="4">Gla domain-containing protein</fullName>
    </recommendedName>
</protein>
<feature type="transmembrane region" description="Helical" evidence="3">
    <location>
        <begin position="83"/>
        <end position="104"/>
    </location>
</feature>
<keyword evidence="3" id="KW-1133">Transmembrane helix</keyword>
<dbReference type="PANTHER" id="PTHR24278">
    <property type="entry name" value="COAGULATION FACTOR"/>
    <property type="match status" value="1"/>
</dbReference>
<dbReference type="EMBL" id="BEZZ01000006">
    <property type="protein sequence ID" value="GCC22079.1"/>
    <property type="molecule type" value="Genomic_DNA"/>
</dbReference>
<keyword evidence="1" id="KW-1015">Disulfide bond</keyword>
<evidence type="ECO:0000256" key="3">
    <source>
        <dbReference type="SAM" id="Phobius"/>
    </source>
</evidence>
<dbReference type="InterPro" id="IPR000294">
    <property type="entry name" value="GLA_domain"/>
</dbReference>
<dbReference type="InterPro" id="IPR035972">
    <property type="entry name" value="GLA-like_dom_SF"/>
</dbReference>
<evidence type="ECO:0000259" key="4">
    <source>
        <dbReference type="PROSITE" id="PS50998"/>
    </source>
</evidence>
<dbReference type="PROSITE" id="PS50998">
    <property type="entry name" value="GLA_2"/>
    <property type="match status" value="1"/>
</dbReference>
<accession>A0A401RVA4</accession>
<dbReference type="Pfam" id="PF00594">
    <property type="entry name" value="Gla"/>
    <property type="match status" value="1"/>
</dbReference>
<feature type="compositionally biased region" description="Basic and acidic residues" evidence="2">
    <location>
        <begin position="195"/>
        <end position="211"/>
    </location>
</feature>
<dbReference type="Proteomes" id="UP000287033">
    <property type="component" value="Unassembled WGS sequence"/>
</dbReference>
<dbReference type="OrthoDB" id="9942362at2759"/>
<dbReference type="PANTHER" id="PTHR24278:SF37">
    <property type="entry name" value="TRANSMEMBRANE GAMMA-CARBOXYGLUTAMIC ACID PROTEIN 1"/>
    <property type="match status" value="1"/>
</dbReference>
<evidence type="ECO:0000256" key="1">
    <source>
        <dbReference type="ARBA" id="ARBA00023157"/>
    </source>
</evidence>
<sequence length="219" mass="25051">MQSVFLLQHEANSALRRMRRKNGFLEEIKQGNLERECWEEVCTYEEAREAFENNERTNEFWTNYIKDQNDNQENASGVSIESVYLVAPLMAGLLLIIIVLFAIWRCQVRKANNRQNAYAQSQSQANQPTRNVSVVVFGYNDNPLSPFDRVRVQQPEVMTIDYSNGSGLPGGPSTHLSSDQPPTYHEAIGQADNVRINDDTQHSEDPPRYEEIMTPPKQS</sequence>
<dbReference type="STRING" id="137246.A0A401RVA4"/>
<dbReference type="InterPro" id="IPR017857">
    <property type="entry name" value="Coagulation_fac-like_Gla_dom"/>
</dbReference>
<dbReference type="GO" id="GO:0005509">
    <property type="term" value="F:calcium ion binding"/>
    <property type="evidence" value="ECO:0007669"/>
    <property type="project" value="InterPro"/>
</dbReference>
<keyword evidence="6" id="KW-1185">Reference proteome</keyword>
<comment type="caution">
    <text evidence="5">The sequence shown here is derived from an EMBL/GenBank/DDBJ whole genome shotgun (WGS) entry which is preliminary data.</text>
</comment>
<feature type="region of interest" description="Disordered" evidence="2">
    <location>
        <begin position="161"/>
        <end position="219"/>
    </location>
</feature>
<gene>
    <name evidence="5" type="ORF">chiPu_0000464</name>
</gene>
<dbReference type="SMART" id="SM00069">
    <property type="entry name" value="GLA"/>
    <property type="match status" value="1"/>
</dbReference>
<dbReference type="SUPFAM" id="SSF57630">
    <property type="entry name" value="GLA-domain"/>
    <property type="match status" value="1"/>
</dbReference>
<organism evidence="5 6">
    <name type="scientific">Chiloscyllium punctatum</name>
    <name type="common">Brownbanded bambooshark</name>
    <name type="synonym">Hemiscyllium punctatum</name>
    <dbReference type="NCBI Taxonomy" id="137246"/>
    <lineage>
        <taxon>Eukaryota</taxon>
        <taxon>Metazoa</taxon>
        <taxon>Chordata</taxon>
        <taxon>Craniata</taxon>
        <taxon>Vertebrata</taxon>
        <taxon>Chondrichthyes</taxon>
        <taxon>Elasmobranchii</taxon>
        <taxon>Galeomorphii</taxon>
        <taxon>Galeoidea</taxon>
        <taxon>Orectolobiformes</taxon>
        <taxon>Hemiscylliidae</taxon>
        <taxon>Chiloscyllium</taxon>
    </lineage>
</organism>
<dbReference type="FunFam" id="4.10.740.10:FF:000001">
    <property type="entry name" value="vitamin K-dependent protein S"/>
    <property type="match status" value="1"/>
</dbReference>
<dbReference type="InterPro" id="IPR050442">
    <property type="entry name" value="Peptidase_S1_coag_factors"/>
</dbReference>
<reference evidence="5 6" key="1">
    <citation type="journal article" date="2018" name="Nat. Ecol. Evol.">
        <title>Shark genomes provide insights into elasmobranch evolution and the origin of vertebrates.</title>
        <authorList>
            <person name="Hara Y"/>
            <person name="Yamaguchi K"/>
            <person name="Onimaru K"/>
            <person name="Kadota M"/>
            <person name="Koyanagi M"/>
            <person name="Keeley SD"/>
            <person name="Tatsumi K"/>
            <person name="Tanaka K"/>
            <person name="Motone F"/>
            <person name="Kageyama Y"/>
            <person name="Nozu R"/>
            <person name="Adachi N"/>
            <person name="Nishimura O"/>
            <person name="Nakagawa R"/>
            <person name="Tanegashima C"/>
            <person name="Kiyatake I"/>
            <person name="Matsumoto R"/>
            <person name="Murakumo K"/>
            <person name="Nishida K"/>
            <person name="Terakita A"/>
            <person name="Kuratani S"/>
            <person name="Sato K"/>
            <person name="Hyodo S Kuraku.S."/>
        </authorList>
    </citation>
    <scope>NUCLEOTIDE SEQUENCE [LARGE SCALE GENOMIC DNA]</scope>
</reference>
<dbReference type="OMA" id="RTNEFWT"/>
<dbReference type="PROSITE" id="PS00011">
    <property type="entry name" value="GLA_1"/>
    <property type="match status" value="1"/>
</dbReference>
<keyword evidence="3" id="KW-0812">Transmembrane</keyword>
<evidence type="ECO:0000256" key="2">
    <source>
        <dbReference type="SAM" id="MobiDB-lite"/>
    </source>
</evidence>
<proteinExistence type="predicted"/>
<dbReference type="GO" id="GO:0005615">
    <property type="term" value="C:extracellular space"/>
    <property type="evidence" value="ECO:0007669"/>
    <property type="project" value="TreeGrafter"/>
</dbReference>
<dbReference type="AlphaFoldDB" id="A0A401RVA4"/>
<dbReference type="PRINTS" id="PR00001">
    <property type="entry name" value="GLABLOOD"/>
</dbReference>
<dbReference type="Gene3D" id="4.10.740.10">
    <property type="entry name" value="Coagulation Factor IX"/>
    <property type="match status" value="1"/>
</dbReference>
<name>A0A401RVA4_CHIPU</name>
<keyword evidence="3" id="KW-0472">Membrane</keyword>
<evidence type="ECO:0000313" key="5">
    <source>
        <dbReference type="EMBL" id="GCC22079.1"/>
    </source>
</evidence>
<feature type="domain" description="Gla" evidence="4">
    <location>
        <begin position="20"/>
        <end position="66"/>
    </location>
</feature>